<dbReference type="InterPro" id="IPR029058">
    <property type="entry name" value="AB_hydrolase_fold"/>
</dbReference>
<evidence type="ECO:0000256" key="1">
    <source>
        <dbReference type="ARBA" id="ARBA00022801"/>
    </source>
</evidence>
<dbReference type="EMBL" id="JAJFAZ020000008">
    <property type="protein sequence ID" value="KAI5312821.1"/>
    <property type="molecule type" value="Genomic_DNA"/>
</dbReference>
<organism evidence="3 4">
    <name type="scientific">Prunus dulcis</name>
    <name type="common">Almond</name>
    <name type="synonym">Amygdalus dulcis</name>
    <dbReference type="NCBI Taxonomy" id="3755"/>
    <lineage>
        <taxon>Eukaryota</taxon>
        <taxon>Viridiplantae</taxon>
        <taxon>Streptophyta</taxon>
        <taxon>Embryophyta</taxon>
        <taxon>Tracheophyta</taxon>
        <taxon>Spermatophyta</taxon>
        <taxon>Magnoliopsida</taxon>
        <taxon>eudicotyledons</taxon>
        <taxon>Gunneridae</taxon>
        <taxon>Pentapetalae</taxon>
        <taxon>rosids</taxon>
        <taxon>fabids</taxon>
        <taxon>Rosales</taxon>
        <taxon>Rosaceae</taxon>
        <taxon>Amygdaloideae</taxon>
        <taxon>Amygdaleae</taxon>
        <taxon>Prunus</taxon>
    </lineage>
</organism>
<evidence type="ECO:0000259" key="2">
    <source>
        <dbReference type="Pfam" id="PF00326"/>
    </source>
</evidence>
<reference evidence="3 4" key="1">
    <citation type="journal article" date="2022" name="G3 (Bethesda)">
        <title>Whole-genome sequence and methylome profiling of the almond [Prunus dulcis (Mill.) D.A. Webb] cultivar 'Nonpareil'.</title>
        <authorList>
            <person name="D'Amico-Willman K.M."/>
            <person name="Ouma W.Z."/>
            <person name="Meulia T."/>
            <person name="Sideli G.M."/>
            <person name="Gradziel T.M."/>
            <person name="Fresnedo-Ramirez J."/>
        </authorList>
    </citation>
    <scope>NUCLEOTIDE SEQUENCE [LARGE SCALE GENOMIC DNA]</scope>
    <source>
        <strain evidence="3">Clone GOH B32 T37-40</strain>
    </source>
</reference>
<accession>A0AAD4UVF4</accession>
<comment type="caution">
    <text evidence="3">The sequence shown here is derived from an EMBL/GenBank/DDBJ whole genome shotgun (WGS) entry which is preliminary data.</text>
</comment>
<evidence type="ECO:0000313" key="3">
    <source>
        <dbReference type="EMBL" id="KAI5312821.1"/>
    </source>
</evidence>
<dbReference type="GO" id="GO:0004252">
    <property type="term" value="F:serine-type endopeptidase activity"/>
    <property type="evidence" value="ECO:0007669"/>
    <property type="project" value="InterPro"/>
</dbReference>
<dbReference type="PANTHER" id="PTHR42776:SF4">
    <property type="entry name" value="ACYLAMINO-ACID-RELEASING ENZYME"/>
    <property type="match status" value="1"/>
</dbReference>
<dbReference type="GO" id="GO:0006508">
    <property type="term" value="P:proteolysis"/>
    <property type="evidence" value="ECO:0007669"/>
    <property type="project" value="InterPro"/>
</dbReference>
<name>A0AAD4UVF4_PRUDU</name>
<dbReference type="PANTHER" id="PTHR42776">
    <property type="entry name" value="SERINE PEPTIDASE S9 FAMILY MEMBER"/>
    <property type="match status" value="1"/>
</dbReference>
<dbReference type="Pfam" id="PF00326">
    <property type="entry name" value="Peptidase_S9"/>
    <property type="match status" value="1"/>
</dbReference>
<dbReference type="InterPro" id="IPR001375">
    <property type="entry name" value="Peptidase_S9_cat"/>
</dbReference>
<dbReference type="InterPro" id="IPR002471">
    <property type="entry name" value="Pept_S9_AS"/>
</dbReference>
<dbReference type="SUPFAM" id="SSF53474">
    <property type="entry name" value="alpha/beta-Hydrolases"/>
    <property type="match status" value="1"/>
</dbReference>
<keyword evidence="1" id="KW-0378">Hydrolase</keyword>
<gene>
    <name evidence="3" type="ORF">L3X38_041995</name>
</gene>
<evidence type="ECO:0000313" key="4">
    <source>
        <dbReference type="Proteomes" id="UP001054821"/>
    </source>
</evidence>
<keyword evidence="4" id="KW-1185">Reference proteome</keyword>
<dbReference type="Proteomes" id="UP001054821">
    <property type="component" value="Chromosome 8"/>
</dbReference>
<proteinExistence type="predicted"/>
<dbReference type="AlphaFoldDB" id="A0AAD4UVF4"/>
<dbReference type="PROSITE" id="PS00708">
    <property type="entry name" value="PRO_ENDOPEP_SER"/>
    <property type="match status" value="1"/>
</dbReference>
<feature type="domain" description="Peptidase S9 prolyl oligopeptidase catalytic" evidence="2">
    <location>
        <begin position="4"/>
        <end position="170"/>
    </location>
</feature>
<dbReference type="Gene3D" id="3.40.50.1820">
    <property type="entry name" value="alpha/beta hydrolase"/>
    <property type="match status" value="1"/>
</dbReference>
<sequence>MFSDDVNDVLVAIDHVIDLGLASPSKLAVLGGSHGGFLTTHLIGQAQDKFVAAAARNPVCNLALMVGTTDVPDWRYAEAYGSEGQNSFTDAPSAEHLTLFQSKSPIARLEDIPSYDHFGGTSTEISMLLGLEVKTPTLLLLGALDLRVPVSTGLQYARALKEKGVPVKVLSKSL</sequence>
<protein>
    <recommendedName>
        <fullName evidence="2">Peptidase S9 prolyl oligopeptidase catalytic domain-containing protein</fullName>
    </recommendedName>
</protein>